<keyword evidence="1" id="KW-0378">Hydrolase</keyword>
<evidence type="ECO:0000313" key="4">
    <source>
        <dbReference type="EMBL" id="MBA0089183.1"/>
    </source>
</evidence>
<dbReference type="Proteomes" id="UP000567293">
    <property type="component" value="Unassembled WGS sequence"/>
</dbReference>
<accession>A0A7V8NXC2</accession>
<gene>
    <name evidence="4" type="ORF">HRJ53_29685</name>
</gene>
<dbReference type="EMBL" id="JACDQQ010002866">
    <property type="protein sequence ID" value="MBA0089183.1"/>
    <property type="molecule type" value="Genomic_DNA"/>
</dbReference>
<dbReference type="GO" id="GO:0004252">
    <property type="term" value="F:serine-type endopeptidase activity"/>
    <property type="evidence" value="ECO:0007669"/>
    <property type="project" value="TreeGrafter"/>
</dbReference>
<dbReference type="Gene3D" id="3.40.50.1820">
    <property type="entry name" value="alpha/beta hydrolase"/>
    <property type="match status" value="1"/>
</dbReference>
<evidence type="ECO:0000259" key="3">
    <source>
        <dbReference type="Pfam" id="PF00326"/>
    </source>
</evidence>
<dbReference type="InterPro" id="IPR011042">
    <property type="entry name" value="6-blade_b-propeller_TolB-like"/>
</dbReference>
<dbReference type="InterPro" id="IPR011659">
    <property type="entry name" value="WD40"/>
</dbReference>
<dbReference type="InterPro" id="IPR029058">
    <property type="entry name" value="AB_hydrolase_fold"/>
</dbReference>
<dbReference type="InterPro" id="IPR001375">
    <property type="entry name" value="Peptidase_S9_cat"/>
</dbReference>
<protein>
    <submittedName>
        <fullName evidence="4">S9 family peptidase</fullName>
    </submittedName>
</protein>
<keyword evidence="2" id="KW-0720">Serine protease</keyword>
<keyword evidence="5" id="KW-1185">Reference proteome</keyword>
<evidence type="ECO:0000256" key="2">
    <source>
        <dbReference type="ARBA" id="ARBA00022825"/>
    </source>
</evidence>
<dbReference type="PANTHER" id="PTHR42776:SF27">
    <property type="entry name" value="DIPEPTIDYL PEPTIDASE FAMILY MEMBER 6"/>
    <property type="match status" value="1"/>
</dbReference>
<dbReference type="Pfam" id="PF07676">
    <property type="entry name" value="PD40"/>
    <property type="match status" value="5"/>
</dbReference>
<dbReference type="SUPFAM" id="SSF82171">
    <property type="entry name" value="DPP6 N-terminal domain-like"/>
    <property type="match status" value="1"/>
</dbReference>
<evidence type="ECO:0000313" key="5">
    <source>
        <dbReference type="Proteomes" id="UP000567293"/>
    </source>
</evidence>
<organism evidence="4 5">
    <name type="scientific">Candidatus Acidiferrum panamense</name>
    <dbReference type="NCBI Taxonomy" id="2741543"/>
    <lineage>
        <taxon>Bacteria</taxon>
        <taxon>Pseudomonadati</taxon>
        <taxon>Acidobacteriota</taxon>
        <taxon>Terriglobia</taxon>
        <taxon>Candidatus Acidiferrales</taxon>
        <taxon>Candidatus Acidiferrum</taxon>
    </lineage>
</organism>
<feature type="non-terminal residue" evidence="4">
    <location>
        <position position="1"/>
    </location>
</feature>
<dbReference type="Pfam" id="PF00326">
    <property type="entry name" value="Peptidase_S9"/>
    <property type="match status" value="1"/>
</dbReference>
<sequence length="633" mass="70382">NQDEFFNYDVFALELAIRMMDLTTQKSIRFGGDKDRGGGAVWSPDGRWIAFFGRLGDKHGLMIAKPDGSEVTVLASPEGTNSPLPGIGNEVTWAPDGKQVAYISSTPDSRAAEASGDPMVITRYLYKPDAGEGMTRFNDNQRLHICVVDVATKQTRQLTKGDTDEHSIDWSPDGKELLYLTNPEPNQDEFFNYDVFALKVADNSVRRITATEFNEYDPLWSPDGKRILFRGTRRGLTDRETTMEDTHMWIMNADGSDRREIGHVIDDRQGSPRWAPDGNSVYFTVQERGSNTLVRLPISGGKPEYVVREPGLVGSFSVGKDGVVAYSYLGPRDLNELYLKSGTGAPRKLTDLNAQVLAGKQIAEVQSFTFVSNDNQYEVEAFLTKPLGMTATSKHPLIVNIHGGPHGQNGPAFNFKNQVYAAHGWATLNVNYRGSTGYGQKFADAVFGDQDGNEGQDVLYGVSAAVRRNPWIDRERMGIEGVSYGGQLTDWLITQTNEFKAAVPIAGIANLVSYNYMTYYNQYEEMEFGEFLHQGNLMDVAWERSALKHVAAAHTPTMLMHGENDNDVPIAEAEQFFIALRDVGTEAIFVRYPREGHGLAETGHNIDSIERSIAWYEKHFPKPGEEGITNVQP</sequence>
<comment type="caution">
    <text evidence="4">The sequence shown here is derived from an EMBL/GenBank/DDBJ whole genome shotgun (WGS) entry which is preliminary data.</text>
</comment>
<evidence type="ECO:0000256" key="1">
    <source>
        <dbReference type="ARBA" id="ARBA00022801"/>
    </source>
</evidence>
<dbReference type="GO" id="GO:0006508">
    <property type="term" value="P:proteolysis"/>
    <property type="evidence" value="ECO:0007669"/>
    <property type="project" value="InterPro"/>
</dbReference>
<dbReference type="AlphaFoldDB" id="A0A7V8NXC2"/>
<dbReference type="SUPFAM" id="SSF53474">
    <property type="entry name" value="alpha/beta-Hydrolases"/>
    <property type="match status" value="1"/>
</dbReference>
<dbReference type="PANTHER" id="PTHR42776">
    <property type="entry name" value="SERINE PEPTIDASE S9 FAMILY MEMBER"/>
    <property type="match status" value="1"/>
</dbReference>
<reference evidence="4" key="1">
    <citation type="submission" date="2020-06" db="EMBL/GenBank/DDBJ databases">
        <title>Legume-microbial interactions unlock mineral nutrients during tropical forest succession.</title>
        <authorList>
            <person name="Epihov D.Z."/>
        </authorList>
    </citation>
    <scope>NUCLEOTIDE SEQUENCE [LARGE SCALE GENOMIC DNA]</scope>
    <source>
        <strain evidence="4">Pan2503</strain>
    </source>
</reference>
<keyword evidence="2" id="KW-0645">Protease</keyword>
<name>A0A7V8NXC2_9BACT</name>
<dbReference type="Gene3D" id="2.120.10.30">
    <property type="entry name" value="TolB, C-terminal domain"/>
    <property type="match status" value="2"/>
</dbReference>
<feature type="domain" description="Peptidase S9 prolyl oligopeptidase catalytic" evidence="3">
    <location>
        <begin position="412"/>
        <end position="620"/>
    </location>
</feature>
<proteinExistence type="predicted"/>